<dbReference type="GO" id="GO:0004088">
    <property type="term" value="F:carbamoyl-phosphate synthase (glutamine-hydrolyzing) activity"/>
    <property type="evidence" value="ECO:0007669"/>
    <property type="project" value="UniProtKB-EC"/>
</dbReference>
<keyword evidence="4" id="KW-0067">ATP-binding</keyword>
<dbReference type="Pfam" id="PF02142">
    <property type="entry name" value="MGS"/>
    <property type="match status" value="1"/>
</dbReference>
<evidence type="ECO:0000259" key="5">
    <source>
        <dbReference type="PROSITE" id="PS51855"/>
    </source>
</evidence>
<name>A0A645GJA0_9ZZZZ</name>
<keyword evidence="2 6" id="KW-0436">Ligase</keyword>
<gene>
    <name evidence="6" type="primary">carB_53</name>
    <name evidence="6" type="ORF">SDC9_174478</name>
</gene>
<dbReference type="InterPro" id="IPR036914">
    <property type="entry name" value="MGS-like_dom_sf"/>
</dbReference>
<comment type="caution">
    <text evidence="6">The sequence shown here is derived from an EMBL/GenBank/DDBJ whole genome shotgun (WGS) entry which is preliminary data.</text>
</comment>
<dbReference type="AlphaFoldDB" id="A0A645GJA0"/>
<dbReference type="PANTHER" id="PTHR11405">
    <property type="entry name" value="CARBAMOYLTRANSFERASE FAMILY MEMBER"/>
    <property type="match status" value="1"/>
</dbReference>
<dbReference type="PANTHER" id="PTHR11405:SF53">
    <property type="entry name" value="CARBAMOYL-PHOSPHATE SYNTHASE [AMMONIA], MITOCHONDRIAL"/>
    <property type="match status" value="1"/>
</dbReference>
<dbReference type="PROSITE" id="PS51855">
    <property type="entry name" value="MGS"/>
    <property type="match status" value="1"/>
</dbReference>
<dbReference type="Gene3D" id="3.40.50.1380">
    <property type="entry name" value="Methylglyoxal synthase-like domain"/>
    <property type="match status" value="1"/>
</dbReference>
<dbReference type="GO" id="GO:0006541">
    <property type="term" value="P:glutamine metabolic process"/>
    <property type="evidence" value="ECO:0007669"/>
    <property type="project" value="TreeGrafter"/>
</dbReference>
<dbReference type="SUPFAM" id="SSF52335">
    <property type="entry name" value="Methylglyoxal synthase-like"/>
    <property type="match status" value="1"/>
</dbReference>
<dbReference type="InterPro" id="IPR011607">
    <property type="entry name" value="MGS-like_dom"/>
</dbReference>
<sequence length="177" mass="19745">MEIGLGPEMKSTGEVIGMGQNKDEALARAFWAAGWKPSPQKNLLATVADRDKKEAIPLIKQFWRSGYKVFATSKTAEALRQAGVKVEEVSKIGGTSPTVLDVISQGKVDFVINTVTLGKLQERDGFMIRRSAVENGCRYFTSLDTLLAYWRCLNYLQNTAALKPTSLQEYLHERTDR</sequence>
<organism evidence="6">
    <name type="scientific">bioreactor metagenome</name>
    <dbReference type="NCBI Taxonomy" id="1076179"/>
    <lineage>
        <taxon>unclassified sequences</taxon>
        <taxon>metagenomes</taxon>
        <taxon>ecological metagenomes</taxon>
    </lineage>
</organism>
<reference evidence="6" key="1">
    <citation type="submission" date="2019-08" db="EMBL/GenBank/DDBJ databases">
        <authorList>
            <person name="Kucharzyk K."/>
            <person name="Murdoch R.W."/>
            <person name="Higgins S."/>
            <person name="Loffler F."/>
        </authorList>
    </citation>
    <scope>NUCLEOTIDE SEQUENCE</scope>
</reference>
<dbReference type="EMBL" id="VSSQ01076807">
    <property type="protein sequence ID" value="MPN27051.1"/>
    <property type="molecule type" value="Genomic_DNA"/>
</dbReference>
<proteinExistence type="predicted"/>
<dbReference type="CDD" id="cd01424">
    <property type="entry name" value="MGS_CPS_II"/>
    <property type="match status" value="1"/>
</dbReference>
<dbReference type="SMART" id="SM00851">
    <property type="entry name" value="MGS"/>
    <property type="match status" value="1"/>
</dbReference>
<evidence type="ECO:0000256" key="1">
    <source>
        <dbReference type="ARBA" id="ARBA00012738"/>
    </source>
</evidence>
<dbReference type="SUPFAM" id="SSF56059">
    <property type="entry name" value="Glutathione synthetase ATP-binding domain-like"/>
    <property type="match status" value="1"/>
</dbReference>
<evidence type="ECO:0000256" key="3">
    <source>
        <dbReference type="ARBA" id="ARBA00022741"/>
    </source>
</evidence>
<feature type="domain" description="MGS-like" evidence="5">
    <location>
        <begin position="34"/>
        <end position="177"/>
    </location>
</feature>
<accession>A0A645GJA0</accession>
<evidence type="ECO:0000256" key="2">
    <source>
        <dbReference type="ARBA" id="ARBA00022598"/>
    </source>
</evidence>
<dbReference type="GO" id="GO:0005737">
    <property type="term" value="C:cytoplasm"/>
    <property type="evidence" value="ECO:0007669"/>
    <property type="project" value="TreeGrafter"/>
</dbReference>
<dbReference type="GO" id="GO:0005524">
    <property type="term" value="F:ATP binding"/>
    <property type="evidence" value="ECO:0007669"/>
    <property type="project" value="UniProtKB-KW"/>
</dbReference>
<evidence type="ECO:0000256" key="4">
    <source>
        <dbReference type="ARBA" id="ARBA00022840"/>
    </source>
</evidence>
<dbReference type="Gene3D" id="3.30.470.20">
    <property type="entry name" value="ATP-grasp fold, B domain"/>
    <property type="match status" value="1"/>
</dbReference>
<protein>
    <recommendedName>
        <fullName evidence="1">carbamoyl-phosphate synthase (glutamine-hydrolyzing)</fullName>
        <ecNumber evidence="1">6.3.5.5</ecNumber>
    </recommendedName>
</protein>
<dbReference type="EC" id="6.3.5.5" evidence="1"/>
<evidence type="ECO:0000313" key="6">
    <source>
        <dbReference type="EMBL" id="MPN27051.1"/>
    </source>
</evidence>
<dbReference type="InterPro" id="IPR033937">
    <property type="entry name" value="MGS_CPS_CarB"/>
</dbReference>
<keyword evidence="3" id="KW-0547">Nucleotide-binding</keyword>